<dbReference type="SUPFAM" id="SSF51419">
    <property type="entry name" value="PLP-binding barrel"/>
    <property type="match status" value="1"/>
</dbReference>
<sequence>MDLSIGPTYVEINLDIIGKNVRSIKKLIRDKKLLAVVKGDAYTHGIVEVSQTALENGASYLGVGRLEEGIFLRMAGIKAPILNMCLNMKGQERELIEYGITQTVCDLDSVKRISDEAAKINKIAKLHLKVDTGMGRIGVFPEEAVDFVAKVDEMKNVELEGIFTHFATPHDLEFMKYQLSLFIKVLNDIDTSGYHIPIKHCASSAAITALPETYKKFDMVRPGDLIYGVYNSEEDKKVIDIKFAQNFKTHIIFLKKVGPGVSIGYDRTYTTNKTTIVATLAAGYNDGYTKLYSNRGIVLVRGMKAPVIGRVCADQTMIDVTDIPNVNVGDEAILWGRQKDKIIMPVYDFLLMSDKSRVPKIFIKNYRIWKIKSMFGEKFFQA</sequence>
<dbReference type="InterPro" id="IPR029066">
    <property type="entry name" value="PLP-binding_barrel"/>
</dbReference>
<evidence type="ECO:0000313" key="7">
    <source>
        <dbReference type="EMBL" id="GAQ25395.1"/>
    </source>
</evidence>
<comment type="cofactor">
    <cofactor evidence="1 4 5">
        <name>pyridoxal 5'-phosphate</name>
        <dbReference type="ChEBI" id="CHEBI:597326"/>
    </cofactor>
</comment>
<evidence type="ECO:0000256" key="5">
    <source>
        <dbReference type="PIRSR" id="PIRSR600821-50"/>
    </source>
</evidence>
<dbReference type="InterPro" id="IPR011079">
    <property type="entry name" value="Ala_racemase_C"/>
</dbReference>
<dbReference type="PRINTS" id="PR00992">
    <property type="entry name" value="ALARACEMASE"/>
</dbReference>
<dbReference type="Proteomes" id="UP000062160">
    <property type="component" value="Unassembled WGS sequence"/>
</dbReference>
<dbReference type="EMBL" id="DF977001">
    <property type="protein sequence ID" value="GAQ25395.1"/>
    <property type="molecule type" value="Genomic_DNA"/>
</dbReference>
<dbReference type="PANTHER" id="PTHR30511:SF0">
    <property type="entry name" value="ALANINE RACEMASE, CATABOLIC-RELATED"/>
    <property type="match status" value="1"/>
</dbReference>
<dbReference type="SMART" id="SM01005">
    <property type="entry name" value="Ala_racemase_C"/>
    <property type="match status" value="1"/>
</dbReference>
<feature type="binding site" evidence="4">
    <location>
        <position position="136"/>
    </location>
    <ligand>
        <name>substrate</name>
    </ligand>
</feature>
<comment type="function">
    <text evidence="4">Catalyzes the interconversion of L-alanine and D-alanine. May also act on other amino acids.</text>
</comment>
<dbReference type="GO" id="GO:0009252">
    <property type="term" value="P:peptidoglycan biosynthetic process"/>
    <property type="evidence" value="ECO:0007669"/>
    <property type="project" value="TreeGrafter"/>
</dbReference>
<comment type="caution">
    <text evidence="4">Lacks conserved residue(s) required for the propagation of feature annotation.</text>
</comment>
<dbReference type="GO" id="GO:0030170">
    <property type="term" value="F:pyridoxal phosphate binding"/>
    <property type="evidence" value="ECO:0007669"/>
    <property type="project" value="UniProtKB-UniRule"/>
</dbReference>
<dbReference type="STRING" id="224999.GCA_001485475_01411"/>
<evidence type="ECO:0000256" key="3">
    <source>
        <dbReference type="ARBA" id="ARBA00023235"/>
    </source>
</evidence>
<evidence type="ECO:0000256" key="1">
    <source>
        <dbReference type="ARBA" id="ARBA00001933"/>
    </source>
</evidence>
<dbReference type="GO" id="GO:0030632">
    <property type="term" value="P:D-alanine biosynthetic process"/>
    <property type="evidence" value="ECO:0007669"/>
    <property type="project" value="UniProtKB-UniRule"/>
</dbReference>
<dbReference type="InterPro" id="IPR000821">
    <property type="entry name" value="Ala_racemase"/>
</dbReference>
<feature type="active site" description="Proton acceptor; specific for L-alanine" evidence="4">
    <location>
        <position position="265"/>
    </location>
</feature>
<dbReference type="EC" id="5.1.1.1" evidence="4"/>
<evidence type="ECO:0000259" key="6">
    <source>
        <dbReference type="SMART" id="SM01005"/>
    </source>
</evidence>
<dbReference type="Pfam" id="PF00842">
    <property type="entry name" value="Ala_racemase_C"/>
    <property type="match status" value="1"/>
</dbReference>
<dbReference type="InterPro" id="IPR009006">
    <property type="entry name" value="Ala_racemase/Decarboxylase_C"/>
</dbReference>
<dbReference type="OrthoDB" id="9813814at2"/>
<dbReference type="HAMAP" id="MF_01201">
    <property type="entry name" value="Ala_racemase"/>
    <property type="match status" value="1"/>
</dbReference>
<dbReference type="RefSeq" id="WP_059032782.1">
    <property type="nucleotide sequence ID" value="NZ_DF977001.1"/>
</dbReference>
<keyword evidence="8" id="KW-1185">Reference proteome</keyword>
<dbReference type="GO" id="GO:0008784">
    <property type="term" value="F:alanine racemase activity"/>
    <property type="evidence" value="ECO:0007669"/>
    <property type="project" value="UniProtKB-UniRule"/>
</dbReference>
<keyword evidence="3 4" id="KW-0413">Isomerase</keyword>
<dbReference type="PANTHER" id="PTHR30511">
    <property type="entry name" value="ALANINE RACEMASE"/>
    <property type="match status" value="1"/>
</dbReference>
<dbReference type="FunFam" id="3.20.20.10:FF:000002">
    <property type="entry name" value="Alanine racemase"/>
    <property type="match status" value="1"/>
</dbReference>
<dbReference type="Gene3D" id="2.40.37.10">
    <property type="entry name" value="Lyase, Ornithine Decarboxylase, Chain A, domain 1"/>
    <property type="match status" value="1"/>
</dbReference>
<dbReference type="CDD" id="cd00430">
    <property type="entry name" value="PLPDE_III_AR"/>
    <property type="match status" value="1"/>
</dbReference>
<name>A0A0U9HM36_9FIRM</name>
<evidence type="ECO:0000256" key="2">
    <source>
        <dbReference type="ARBA" id="ARBA00022898"/>
    </source>
</evidence>
<dbReference type="AlphaFoldDB" id="A0A0U9HM36"/>
<feature type="domain" description="Alanine racemase C-terminal" evidence="6">
    <location>
        <begin position="244"/>
        <end position="363"/>
    </location>
</feature>
<comment type="similarity">
    <text evidence="4">Belongs to the alanine racemase family.</text>
</comment>
<reference evidence="7" key="1">
    <citation type="journal article" date="2016" name="Genome Announc.">
        <title>Draft Genome Sequence of the Syntrophic Lactate-Degrading Bacterium Tepidanaerobacter syntrophicus JLT.</title>
        <authorList>
            <person name="Matsuura N."/>
            <person name="Ohashi A."/>
            <person name="Tourlousse D.M."/>
            <person name="Sekiguchi Y."/>
        </authorList>
    </citation>
    <scope>NUCLEOTIDE SEQUENCE [LARGE SCALE GENOMIC DNA]</scope>
    <source>
        <strain evidence="7">JL</strain>
    </source>
</reference>
<evidence type="ECO:0000313" key="8">
    <source>
        <dbReference type="Proteomes" id="UP000062160"/>
    </source>
</evidence>
<gene>
    <name evidence="7" type="ORF">TSYNT_7416</name>
</gene>
<feature type="modified residue" description="N6-(pyridoxal phosphate)lysine" evidence="4 5">
    <location>
        <position position="38"/>
    </location>
</feature>
<dbReference type="InterPro" id="IPR001608">
    <property type="entry name" value="Ala_racemase_N"/>
</dbReference>
<feature type="active site" description="Proton acceptor; specific for D-alanine" evidence="4">
    <location>
        <position position="38"/>
    </location>
</feature>
<keyword evidence="2 4" id="KW-0663">Pyridoxal phosphate</keyword>
<organism evidence="7">
    <name type="scientific">Tepidanaerobacter syntrophicus</name>
    <dbReference type="NCBI Taxonomy" id="224999"/>
    <lineage>
        <taxon>Bacteria</taxon>
        <taxon>Bacillati</taxon>
        <taxon>Bacillota</taxon>
        <taxon>Clostridia</taxon>
        <taxon>Thermosediminibacterales</taxon>
        <taxon>Tepidanaerobacteraceae</taxon>
        <taxon>Tepidanaerobacter</taxon>
    </lineage>
</organism>
<dbReference type="SUPFAM" id="SSF50621">
    <property type="entry name" value="Alanine racemase C-terminal domain-like"/>
    <property type="match status" value="1"/>
</dbReference>
<dbReference type="Pfam" id="PF01168">
    <property type="entry name" value="Ala_racemase_N"/>
    <property type="match status" value="1"/>
</dbReference>
<comment type="catalytic activity">
    <reaction evidence="4">
        <text>L-alanine = D-alanine</text>
        <dbReference type="Rhea" id="RHEA:20249"/>
        <dbReference type="ChEBI" id="CHEBI:57416"/>
        <dbReference type="ChEBI" id="CHEBI:57972"/>
        <dbReference type="EC" id="5.1.1.1"/>
    </reaction>
</comment>
<proteinExistence type="inferred from homology"/>
<dbReference type="UniPathway" id="UPA00042">
    <property type="reaction ID" value="UER00497"/>
</dbReference>
<dbReference type="GO" id="GO:0005829">
    <property type="term" value="C:cytosol"/>
    <property type="evidence" value="ECO:0007669"/>
    <property type="project" value="TreeGrafter"/>
</dbReference>
<evidence type="ECO:0000256" key="4">
    <source>
        <dbReference type="HAMAP-Rule" id="MF_01201"/>
    </source>
</evidence>
<protein>
    <recommendedName>
        <fullName evidence="4">Alanine racemase</fullName>
        <ecNumber evidence="4">5.1.1.1</ecNumber>
    </recommendedName>
</protein>
<dbReference type="NCBIfam" id="TIGR00492">
    <property type="entry name" value="alr"/>
    <property type="match status" value="1"/>
</dbReference>
<comment type="pathway">
    <text evidence="4">Amino-acid biosynthesis; D-alanine biosynthesis; D-alanine from L-alanine: step 1/1.</text>
</comment>
<dbReference type="Gene3D" id="3.20.20.10">
    <property type="entry name" value="Alanine racemase"/>
    <property type="match status" value="1"/>
</dbReference>
<accession>A0A0U9HM36</accession>